<dbReference type="PROSITE" id="PS50888">
    <property type="entry name" value="BHLH"/>
    <property type="match status" value="1"/>
</dbReference>
<keyword evidence="4" id="KW-0804">Transcription</keyword>
<dbReference type="Gene3D" id="4.10.280.10">
    <property type="entry name" value="Helix-loop-helix DNA-binding domain"/>
    <property type="match status" value="1"/>
</dbReference>
<dbReference type="SMART" id="SM00353">
    <property type="entry name" value="HLH"/>
    <property type="match status" value="1"/>
</dbReference>
<dbReference type="InterPro" id="IPR036638">
    <property type="entry name" value="HLH_DNA-bd_sf"/>
</dbReference>
<evidence type="ECO:0000256" key="1">
    <source>
        <dbReference type="ARBA" id="ARBA00004123"/>
    </source>
</evidence>
<organism evidence="9">
    <name type="scientific">Corethrella appendiculata</name>
    <dbReference type="NCBI Taxonomy" id="1370023"/>
    <lineage>
        <taxon>Eukaryota</taxon>
        <taxon>Metazoa</taxon>
        <taxon>Ecdysozoa</taxon>
        <taxon>Arthropoda</taxon>
        <taxon>Hexapoda</taxon>
        <taxon>Insecta</taxon>
        <taxon>Pterygota</taxon>
        <taxon>Neoptera</taxon>
        <taxon>Endopterygota</taxon>
        <taxon>Diptera</taxon>
        <taxon>Nematocera</taxon>
        <taxon>Culicoidea</taxon>
        <taxon>Chaoboridae</taxon>
        <taxon>Corethrella</taxon>
    </lineage>
</organism>
<dbReference type="PANTHER" id="PTHR11969">
    <property type="entry name" value="MAX DIMERIZATION, MAD"/>
    <property type="match status" value="1"/>
</dbReference>
<feature type="coiled-coil region" evidence="6">
    <location>
        <begin position="93"/>
        <end position="127"/>
    </location>
</feature>
<evidence type="ECO:0000313" key="9">
    <source>
        <dbReference type="EMBL" id="JAB57382.1"/>
    </source>
</evidence>
<evidence type="ECO:0000256" key="3">
    <source>
        <dbReference type="ARBA" id="ARBA00023125"/>
    </source>
</evidence>
<evidence type="ECO:0000256" key="6">
    <source>
        <dbReference type="SAM" id="Coils"/>
    </source>
</evidence>
<keyword evidence="6" id="KW-0175">Coiled coil</keyword>
<dbReference type="InterPro" id="IPR011598">
    <property type="entry name" value="bHLH_dom"/>
</dbReference>
<keyword evidence="3" id="KW-0238">DNA-binding</keyword>
<evidence type="ECO:0000256" key="2">
    <source>
        <dbReference type="ARBA" id="ARBA00023015"/>
    </source>
</evidence>
<dbReference type="PANTHER" id="PTHR11969:SF54">
    <property type="entry name" value="MAD-LIKE PROTEIN 1"/>
    <property type="match status" value="1"/>
</dbReference>
<dbReference type="GO" id="GO:0000978">
    <property type="term" value="F:RNA polymerase II cis-regulatory region sequence-specific DNA binding"/>
    <property type="evidence" value="ECO:0007669"/>
    <property type="project" value="TreeGrafter"/>
</dbReference>
<feature type="region of interest" description="Disordered" evidence="7">
    <location>
        <begin position="8"/>
        <end position="55"/>
    </location>
</feature>
<evidence type="ECO:0000256" key="4">
    <source>
        <dbReference type="ARBA" id="ARBA00023163"/>
    </source>
</evidence>
<dbReference type="Pfam" id="PF00010">
    <property type="entry name" value="HLH"/>
    <property type="match status" value="1"/>
</dbReference>
<comment type="subcellular location">
    <subcellularLocation>
        <location evidence="1">Nucleus</location>
    </subcellularLocation>
</comment>
<dbReference type="CDD" id="cd11401">
    <property type="entry name" value="bHLHzip_Mad"/>
    <property type="match status" value="1"/>
</dbReference>
<dbReference type="GO" id="GO:0046983">
    <property type="term" value="F:protein dimerization activity"/>
    <property type="evidence" value="ECO:0007669"/>
    <property type="project" value="InterPro"/>
</dbReference>
<dbReference type="GO" id="GO:0000981">
    <property type="term" value="F:DNA-binding transcription factor activity, RNA polymerase II-specific"/>
    <property type="evidence" value="ECO:0007669"/>
    <property type="project" value="TreeGrafter"/>
</dbReference>
<evidence type="ECO:0000259" key="8">
    <source>
        <dbReference type="PROSITE" id="PS50888"/>
    </source>
</evidence>
<feature type="compositionally biased region" description="Basic and acidic residues" evidence="7">
    <location>
        <begin position="8"/>
        <end position="17"/>
    </location>
</feature>
<sequence length="205" mass="23376">LLEAANYLDRREREQEHGYASTLPMPDSRYSTKTKKEKSKRIQGNRNSHNELEKNRRAHLRSCLERLKDLVPLGADTSRHTTLGLLTKAKRFIKSLEDRDRRITSQREQLNKKHKSLRRHLENLNSSYKSALYKRRSISECSSSTISSTNSSISAGSYSISEFEDIRSFSNQSDSDDYSSIQSMTSGDSGVAISTSRLSLSEMSF</sequence>
<protein>
    <submittedName>
        <fullName evidence="9">Putative max dimerization protein 4</fullName>
    </submittedName>
</protein>
<dbReference type="GO" id="GO:0005634">
    <property type="term" value="C:nucleus"/>
    <property type="evidence" value="ECO:0007669"/>
    <property type="project" value="UniProtKB-SubCell"/>
</dbReference>
<feature type="domain" description="BHLH" evidence="8">
    <location>
        <begin position="44"/>
        <end position="96"/>
    </location>
</feature>
<dbReference type="SUPFAM" id="SSF47459">
    <property type="entry name" value="HLH, helix-loop-helix DNA-binding domain"/>
    <property type="match status" value="1"/>
</dbReference>
<reference evidence="9" key="1">
    <citation type="journal article" date="2014" name="Insect Biochem. Mol. Biol.">
        <title>An insight into the sialome of the frog biting fly, Corethrella appendiculata.</title>
        <authorList>
            <person name="Ribeiro J.M.C."/>
            <person name="Chagas A.C."/>
            <person name="Pham V.M."/>
            <person name="Lounibos L.P."/>
            <person name="Calvo E."/>
        </authorList>
    </citation>
    <scope>NUCLEOTIDE SEQUENCE</scope>
    <source>
        <tissue evidence="9">Salivary glands</tissue>
    </source>
</reference>
<dbReference type="AlphaFoldDB" id="U5ES74"/>
<accession>U5ES74</accession>
<evidence type="ECO:0000256" key="7">
    <source>
        <dbReference type="SAM" id="MobiDB-lite"/>
    </source>
</evidence>
<feature type="compositionally biased region" description="Basic residues" evidence="7">
    <location>
        <begin position="32"/>
        <end position="43"/>
    </location>
</feature>
<evidence type="ECO:0000256" key="5">
    <source>
        <dbReference type="ARBA" id="ARBA00023242"/>
    </source>
</evidence>
<keyword evidence="2" id="KW-0805">Transcription regulation</keyword>
<proteinExistence type="evidence at transcript level"/>
<feature type="non-terminal residue" evidence="9">
    <location>
        <position position="1"/>
    </location>
</feature>
<name>U5ES74_9DIPT</name>
<dbReference type="EMBL" id="GANO01002489">
    <property type="protein sequence ID" value="JAB57382.1"/>
    <property type="molecule type" value="mRNA"/>
</dbReference>
<keyword evidence="5" id="KW-0539">Nucleus</keyword>